<dbReference type="Gene3D" id="3.30.40.10">
    <property type="entry name" value="Zinc/RING finger domain, C3HC4 (zinc finger)"/>
    <property type="match status" value="2"/>
</dbReference>
<keyword evidence="6" id="KW-0479">Metal-binding</keyword>
<dbReference type="FunFam" id="3.30.40.10:FF:000041">
    <property type="entry name" value="E3 ubiquitin-protein ligase SINAT3"/>
    <property type="match status" value="1"/>
</dbReference>
<sequence>MAPDVKGLLEEVECPVCMEYMLQPIAMCVSGHSICYTCREKLLTCPVCRCPFSKGRNLLAENLLGKMRFPCRFSNRGCKKTMTSYGVRKHEDECNYRPFKCPFTCFTKTECHWVGNETSIKNHLRRKHRVPTIDNQHARINSHLRKLNQEYKELQWFLPIIFMDDIFFIKVSVKENNIYFCLQQVELRGKRTNYKYKVSITNKGKTENVVAYNTPKYVKCGRGKIFKEKDCIVFKQEIWKKFLQDDGSLAYEVQIFQNS</sequence>
<keyword evidence="8" id="KW-0833">Ubl conjugation pathway</keyword>
<organism evidence="13 14">
    <name type="scientific">Zootermopsis nevadensis</name>
    <name type="common">Dampwood termite</name>
    <dbReference type="NCBI Taxonomy" id="136037"/>
    <lineage>
        <taxon>Eukaryota</taxon>
        <taxon>Metazoa</taxon>
        <taxon>Ecdysozoa</taxon>
        <taxon>Arthropoda</taxon>
        <taxon>Hexapoda</taxon>
        <taxon>Insecta</taxon>
        <taxon>Pterygota</taxon>
        <taxon>Neoptera</taxon>
        <taxon>Polyneoptera</taxon>
        <taxon>Dictyoptera</taxon>
        <taxon>Blattodea</taxon>
        <taxon>Blattoidea</taxon>
        <taxon>Termitoidae</taxon>
        <taxon>Termopsidae</taxon>
        <taxon>Zootermopsis</taxon>
    </lineage>
</organism>
<comment type="similarity">
    <text evidence="3">Belongs to the SINA (Seven in absentia) family.</text>
</comment>
<protein>
    <recommendedName>
        <fullName evidence="4">RING-type E3 ubiquitin transferase</fullName>
        <ecNumber evidence="4">2.3.2.27</ecNumber>
    </recommendedName>
</protein>
<dbReference type="Pfam" id="PF21361">
    <property type="entry name" value="Sina_ZnF"/>
    <property type="match status" value="1"/>
</dbReference>
<dbReference type="PROSITE" id="PS51081">
    <property type="entry name" value="ZF_SIAH"/>
    <property type="match status" value="1"/>
</dbReference>
<evidence type="ECO:0000256" key="1">
    <source>
        <dbReference type="ARBA" id="ARBA00000900"/>
    </source>
</evidence>
<accession>A0A067R3R6</accession>
<dbReference type="GO" id="GO:0043161">
    <property type="term" value="P:proteasome-mediated ubiquitin-dependent protein catabolic process"/>
    <property type="evidence" value="ECO:0007669"/>
    <property type="project" value="TreeGrafter"/>
</dbReference>
<evidence type="ECO:0000256" key="5">
    <source>
        <dbReference type="ARBA" id="ARBA00022679"/>
    </source>
</evidence>
<evidence type="ECO:0000256" key="8">
    <source>
        <dbReference type="ARBA" id="ARBA00022786"/>
    </source>
</evidence>
<dbReference type="EC" id="2.3.2.27" evidence="4"/>
<gene>
    <name evidence="13" type="ORF">L798_08241</name>
</gene>
<name>A0A067R3R6_ZOONE</name>
<dbReference type="eggNOG" id="KOG3002">
    <property type="taxonomic scope" value="Eukaryota"/>
</dbReference>
<evidence type="ECO:0000256" key="10">
    <source>
        <dbReference type="PROSITE-ProRule" id="PRU00455"/>
    </source>
</evidence>
<dbReference type="Proteomes" id="UP000027135">
    <property type="component" value="Unassembled WGS sequence"/>
</dbReference>
<dbReference type="SUPFAM" id="SSF57850">
    <property type="entry name" value="RING/U-box"/>
    <property type="match status" value="1"/>
</dbReference>
<dbReference type="EMBL" id="KK852717">
    <property type="protein sequence ID" value="KDR17812.1"/>
    <property type="molecule type" value="Genomic_DNA"/>
</dbReference>
<evidence type="ECO:0000256" key="9">
    <source>
        <dbReference type="ARBA" id="ARBA00022833"/>
    </source>
</evidence>
<dbReference type="GO" id="GO:0061630">
    <property type="term" value="F:ubiquitin protein ligase activity"/>
    <property type="evidence" value="ECO:0007669"/>
    <property type="project" value="UniProtKB-EC"/>
</dbReference>
<dbReference type="GO" id="GO:0008270">
    <property type="term" value="F:zinc ion binding"/>
    <property type="evidence" value="ECO:0007669"/>
    <property type="project" value="UniProtKB-KW"/>
</dbReference>
<evidence type="ECO:0000313" key="14">
    <source>
        <dbReference type="Proteomes" id="UP000027135"/>
    </source>
</evidence>
<proteinExistence type="inferred from homology"/>
<dbReference type="InterPro" id="IPR004162">
    <property type="entry name" value="SINA-like_animal"/>
</dbReference>
<dbReference type="InterPro" id="IPR013083">
    <property type="entry name" value="Znf_RING/FYVE/PHD"/>
</dbReference>
<reference evidence="13 14" key="1">
    <citation type="journal article" date="2014" name="Nat. Commun.">
        <title>Molecular traces of alternative social organization in a termite genome.</title>
        <authorList>
            <person name="Terrapon N."/>
            <person name="Li C."/>
            <person name="Robertson H.M."/>
            <person name="Ji L."/>
            <person name="Meng X."/>
            <person name="Booth W."/>
            <person name="Chen Z."/>
            <person name="Childers C.P."/>
            <person name="Glastad K.M."/>
            <person name="Gokhale K."/>
            <person name="Gowin J."/>
            <person name="Gronenberg W."/>
            <person name="Hermansen R.A."/>
            <person name="Hu H."/>
            <person name="Hunt B.G."/>
            <person name="Huylmans A.K."/>
            <person name="Khalil S.M."/>
            <person name="Mitchell R.D."/>
            <person name="Munoz-Torres M.C."/>
            <person name="Mustard J.A."/>
            <person name="Pan H."/>
            <person name="Reese J.T."/>
            <person name="Scharf M.E."/>
            <person name="Sun F."/>
            <person name="Vogel H."/>
            <person name="Xiao J."/>
            <person name="Yang W."/>
            <person name="Yang Z."/>
            <person name="Yang Z."/>
            <person name="Zhou J."/>
            <person name="Zhu J."/>
            <person name="Brent C.S."/>
            <person name="Elsik C.G."/>
            <person name="Goodisman M.A."/>
            <person name="Liberles D.A."/>
            <person name="Roe R.M."/>
            <person name="Vargo E.L."/>
            <person name="Vilcinskas A."/>
            <person name="Wang J."/>
            <person name="Bornberg-Bauer E."/>
            <person name="Korb J."/>
            <person name="Zhang G."/>
            <person name="Liebig J."/>
        </authorList>
    </citation>
    <scope>NUCLEOTIDE SEQUENCE [LARGE SCALE GENOMIC DNA]</scope>
    <source>
        <tissue evidence="13">Whole organism</tissue>
    </source>
</reference>
<evidence type="ECO:0000259" key="11">
    <source>
        <dbReference type="PROSITE" id="PS50089"/>
    </source>
</evidence>
<evidence type="ECO:0000256" key="6">
    <source>
        <dbReference type="ARBA" id="ARBA00022723"/>
    </source>
</evidence>
<dbReference type="GO" id="GO:0016567">
    <property type="term" value="P:protein ubiquitination"/>
    <property type="evidence" value="ECO:0007669"/>
    <property type="project" value="UniProtKB-UniPathway"/>
</dbReference>
<dbReference type="GO" id="GO:0005737">
    <property type="term" value="C:cytoplasm"/>
    <property type="evidence" value="ECO:0007669"/>
    <property type="project" value="TreeGrafter"/>
</dbReference>
<evidence type="ECO:0000256" key="4">
    <source>
        <dbReference type="ARBA" id="ARBA00012483"/>
    </source>
</evidence>
<dbReference type="PANTHER" id="PTHR45877:SF2">
    <property type="entry name" value="E3 UBIQUITIN-PROTEIN LIGASE SINA-RELATED"/>
    <property type="match status" value="1"/>
</dbReference>
<dbReference type="InParanoid" id="A0A067R3R6"/>
<dbReference type="PANTHER" id="PTHR45877">
    <property type="entry name" value="E3 UBIQUITIN-PROTEIN LIGASE SIAH2"/>
    <property type="match status" value="1"/>
</dbReference>
<dbReference type="PROSITE" id="PS50089">
    <property type="entry name" value="ZF_RING_2"/>
    <property type="match status" value="1"/>
</dbReference>
<keyword evidence="14" id="KW-1185">Reference proteome</keyword>
<dbReference type="AlphaFoldDB" id="A0A067R3R6"/>
<dbReference type="GO" id="GO:0031624">
    <property type="term" value="F:ubiquitin conjugating enzyme binding"/>
    <property type="evidence" value="ECO:0007669"/>
    <property type="project" value="TreeGrafter"/>
</dbReference>
<keyword evidence="7 10" id="KW-0863">Zinc-finger</keyword>
<dbReference type="OMA" id="CTYSMYP"/>
<comment type="pathway">
    <text evidence="2">Protein modification; protein ubiquitination.</text>
</comment>
<comment type="catalytic activity">
    <reaction evidence="1">
        <text>S-ubiquitinyl-[E2 ubiquitin-conjugating enzyme]-L-cysteine + [acceptor protein]-L-lysine = [E2 ubiquitin-conjugating enzyme]-L-cysteine + N(6)-ubiquitinyl-[acceptor protein]-L-lysine.</text>
        <dbReference type="EC" id="2.3.2.27"/>
    </reaction>
</comment>
<evidence type="ECO:0000256" key="7">
    <source>
        <dbReference type="ARBA" id="ARBA00022771"/>
    </source>
</evidence>
<feature type="domain" description="SIAH-type" evidence="12">
    <location>
        <begin position="66"/>
        <end position="129"/>
    </location>
</feature>
<keyword evidence="9" id="KW-0862">Zinc</keyword>
<dbReference type="Pfam" id="PF21362">
    <property type="entry name" value="Sina_RING"/>
    <property type="match status" value="1"/>
</dbReference>
<dbReference type="Gene3D" id="2.60.210.10">
    <property type="entry name" value="Apoptosis, Tumor Necrosis Factor Receptor Associated Protein 2, Chain A"/>
    <property type="match status" value="1"/>
</dbReference>
<dbReference type="InterPro" id="IPR008974">
    <property type="entry name" value="TRAF-like"/>
</dbReference>
<dbReference type="UniPathway" id="UPA00143"/>
<dbReference type="SUPFAM" id="SSF49599">
    <property type="entry name" value="TRAF domain-like"/>
    <property type="match status" value="1"/>
</dbReference>
<evidence type="ECO:0000259" key="12">
    <source>
        <dbReference type="PROSITE" id="PS51081"/>
    </source>
</evidence>
<dbReference type="InterPro" id="IPR001841">
    <property type="entry name" value="Znf_RING"/>
</dbReference>
<evidence type="ECO:0000256" key="2">
    <source>
        <dbReference type="ARBA" id="ARBA00004906"/>
    </source>
</evidence>
<evidence type="ECO:0000313" key="13">
    <source>
        <dbReference type="EMBL" id="KDR17812.1"/>
    </source>
</evidence>
<evidence type="ECO:0000256" key="3">
    <source>
        <dbReference type="ARBA" id="ARBA00009119"/>
    </source>
</evidence>
<dbReference type="InterPro" id="IPR049548">
    <property type="entry name" value="Sina-like_RING"/>
</dbReference>
<dbReference type="InterPro" id="IPR013010">
    <property type="entry name" value="Znf_SIAH"/>
</dbReference>
<keyword evidence="5" id="KW-0808">Transferase</keyword>
<feature type="domain" description="RING-type" evidence="11">
    <location>
        <begin position="14"/>
        <end position="49"/>
    </location>
</feature>